<evidence type="ECO:0000313" key="2">
    <source>
        <dbReference type="EMBL" id="QSB05751.1"/>
    </source>
</evidence>
<evidence type="ECO:0000256" key="1">
    <source>
        <dbReference type="SAM" id="MobiDB-lite"/>
    </source>
</evidence>
<evidence type="ECO:0000313" key="3">
    <source>
        <dbReference type="Proteomes" id="UP000662939"/>
    </source>
</evidence>
<organism evidence="2 3">
    <name type="scientific">Natronoglycomyces albus</name>
    <dbReference type="NCBI Taxonomy" id="2811108"/>
    <lineage>
        <taxon>Bacteria</taxon>
        <taxon>Bacillati</taxon>
        <taxon>Actinomycetota</taxon>
        <taxon>Actinomycetes</taxon>
        <taxon>Glycomycetales</taxon>
        <taxon>Glycomycetaceae</taxon>
        <taxon>Natronoglycomyces</taxon>
    </lineage>
</organism>
<evidence type="ECO:0008006" key="4">
    <source>
        <dbReference type="Google" id="ProtNLM"/>
    </source>
</evidence>
<proteinExistence type="predicted"/>
<protein>
    <recommendedName>
        <fullName evidence="4">Zinc transporter permease</fullName>
    </recommendedName>
</protein>
<sequence>MDNEHVRAEHTVSEHEHGENCGHEKIVHNDHVDYLHGDHQHHLHGDHYDEHAHLADATSR</sequence>
<gene>
    <name evidence="2" type="ORF">JQS30_02135</name>
</gene>
<dbReference type="EMBL" id="CP070496">
    <property type="protein sequence ID" value="QSB05751.1"/>
    <property type="molecule type" value="Genomic_DNA"/>
</dbReference>
<accession>A0A895XIY2</accession>
<name>A0A895XIY2_9ACTN</name>
<feature type="region of interest" description="Disordered" evidence="1">
    <location>
        <begin position="1"/>
        <end position="60"/>
    </location>
</feature>
<dbReference type="AlphaFoldDB" id="A0A895XIY2"/>
<dbReference type="RefSeq" id="WP_213171763.1">
    <property type="nucleotide sequence ID" value="NZ_CP070496.1"/>
</dbReference>
<dbReference type="KEGG" id="nav:JQS30_02135"/>
<keyword evidence="3" id="KW-1185">Reference proteome</keyword>
<reference evidence="2" key="1">
    <citation type="submission" date="2021-02" db="EMBL/GenBank/DDBJ databases">
        <title>Natronoglycomyces albus gen. nov., sp. nov, a haloalkaliphilic actinobacterium from a soda solonchak soil.</title>
        <authorList>
            <person name="Sorokin D.Y."/>
            <person name="Khijniak T.V."/>
            <person name="Zakharycheva A.P."/>
            <person name="Boueva O.V."/>
            <person name="Ariskina E.V."/>
            <person name="Hahnke R.L."/>
            <person name="Bunk B."/>
            <person name="Sproer C."/>
            <person name="Schumann P."/>
            <person name="Evtushenko L.I."/>
            <person name="Kublanov I.V."/>
        </authorList>
    </citation>
    <scope>NUCLEOTIDE SEQUENCE</scope>
    <source>
        <strain evidence="2">DSM 106290</strain>
    </source>
</reference>
<dbReference type="Proteomes" id="UP000662939">
    <property type="component" value="Chromosome"/>
</dbReference>